<dbReference type="InterPro" id="IPR051087">
    <property type="entry name" value="Mitochondrial_ACSM"/>
</dbReference>
<dbReference type="GO" id="GO:0005524">
    <property type="term" value="F:ATP binding"/>
    <property type="evidence" value="ECO:0007669"/>
    <property type="project" value="UniProtKB-KW"/>
</dbReference>
<evidence type="ECO:0000313" key="7">
    <source>
        <dbReference type="EMBL" id="SDO56742.1"/>
    </source>
</evidence>
<dbReference type="EMBL" id="FNIT01000008">
    <property type="protein sequence ID" value="SDO56742.1"/>
    <property type="molecule type" value="Genomic_DNA"/>
</dbReference>
<evidence type="ECO:0000259" key="6">
    <source>
        <dbReference type="Pfam" id="PF13193"/>
    </source>
</evidence>
<dbReference type="PANTHER" id="PTHR43605">
    <property type="entry name" value="ACYL-COENZYME A SYNTHETASE"/>
    <property type="match status" value="1"/>
</dbReference>
<dbReference type="RefSeq" id="WP_090675442.1">
    <property type="nucleotide sequence ID" value="NZ_FNIT01000008.1"/>
</dbReference>
<dbReference type="InterPro" id="IPR025110">
    <property type="entry name" value="AMP-bd_C"/>
</dbReference>
<comment type="similarity">
    <text evidence="1">Belongs to the ATP-dependent AMP-binding enzyme family.</text>
</comment>
<organism evidence="7 8">
    <name type="scientific">Aureimonas jatrophae</name>
    <dbReference type="NCBI Taxonomy" id="1166073"/>
    <lineage>
        <taxon>Bacteria</taxon>
        <taxon>Pseudomonadati</taxon>
        <taxon>Pseudomonadota</taxon>
        <taxon>Alphaproteobacteria</taxon>
        <taxon>Hyphomicrobiales</taxon>
        <taxon>Aurantimonadaceae</taxon>
        <taxon>Aureimonas</taxon>
    </lineage>
</organism>
<dbReference type="OrthoDB" id="9803968at2"/>
<dbReference type="GO" id="GO:0016405">
    <property type="term" value="F:CoA-ligase activity"/>
    <property type="evidence" value="ECO:0007669"/>
    <property type="project" value="UniProtKB-ARBA"/>
</dbReference>
<name>A0A1H0KLU5_9HYPH</name>
<dbReference type="SUPFAM" id="SSF56801">
    <property type="entry name" value="Acetyl-CoA synthetase-like"/>
    <property type="match status" value="1"/>
</dbReference>
<dbReference type="GO" id="GO:0004321">
    <property type="term" value="F:fatty-acyl-CoA synthase activity"/>
    <property type="evidence" value="ECO:0007669"/>
    <property type="project" value="TreeGrafter"/>
</dbReference>
<dbReference type="GO" id="GO:0006633">
    <property type="term" value="P:fatty acid biosynthetic process"/>
    <property type="evidence" value="ECO:0007669"/>
    <property type="project" value="TreeGrafter"/>
</dbReference>
<evidence type="ECO:0000256" key="4">
    <source>
        <dbReference type="ARBA" id="ARBA00022840"/>
    </source>
</evidence>
<dbReference type="AlphaFoldDB" id="A0A1H0KLU5"/>
<dbReference type="Proteomes" id="UP000198793">
    <property type="component" value="Unassembled WGS sequence"/>
</dbReference>
<gene>
    <name evidence="7" type="ORF">SAMN05192530_10837</name>
</gene>
<dbReference type="InterPro" id="IPR045851">
    <property type="entry name" value="AMP-bd_C_sf"/>
</dbReference>
<dbReference type="Gene3D" id="3.30.300.30">
    <property type="match status" value="1"/>
</dbReference>
<dbReference type="GO" id="GO:0006637">
    <property type="term" value="P:acyl-CoA metabolic process"/>
    <property type="evidence" value="ECO:0007669"/>
    <property type="project" value="TreeGrafter"/>
</dbReference>
<keyword evidence="3" id="KW-0547">Nucleotide-binding</keyword>
<protein>
    <submittedName>
        <fullName evidence="7">Acetyl-CoA synthetase</fullName>
    </submittedName>
</protein>
<dbReference type="STRING" id="1166073.SAMN05192530_10837"/>
<dbReference type="InterPro" id="IPR000873">
    <property type="entry name" value="AMP-dep_synth/lig_dom"/>
</dbReference>
<dbReference type="InterPro" id="IPR042099">
    <property type="entry name" value="ANL_N_sf"/>
</dbReference>
<evidence type="ECO:0000256" key="3">
    <source>
        <dbReference type="ARBA" id="ARBA00022741"/>
    </source>
</evidence>
<evidence type="ECO:0000259" key="5">
    <source>
        <dbReference type="Pfam" id="PF00501"/>
    </source>
</evidence>
<dbReference type="GO" id="GO:0015645">
    <property type="term" value="F:fatty acid ligase activity"/>
    <property type="evidence" value="ECO:0007669"/>
    <property type="project" value="TreeGrafter"/>
</dbReference>
<accession>A0A1H0KLU5</accession>
<keyword evidence="4" id="KW-0067">ATP-binding</keyword>
<keyword evidence="8" id="KW-1185">Reference proteome</keyword>
<dbReference type="Gene3D" id="3.40.50.12780">
    <property type="entry name" value="N-terminal domain of ligase-like"/>
    <property type="match status" value="1"/>
</dbReference>
<proteinExistence type="inferred from homology"/>
<dbReference type="Pfam" id="PF00501">
    <property type="entry name" value="AMP-binding"/>
    <property type="match status" value="1"/>
</dbReference>
<keyword evidence="2" id="KW-0436">Ligase</keyword>
<evidence type="ECO:0000256" key="2">
    <source>
        <dbReference type="ARBA" id="ARBA00022598"/>
    </source>
</evidence>
<evidence type="ECO:0000313" key="8">
    <source>
        <dbReference type="Proteomes" id="UP000198793"/>
    </source>
</evidence>
<feature type="domain" description="AMP-dependent synthetase/ligase" evidence="5">
    <location>
        <begin position="68"/>
        <end position="393"/>
    </location>
</feature>
<dbReference type="Pfam" id="PF13193">
    <property type="entry name" value="AMP-binding_C"/>
    <property type="match status" value="1"/>
</dbReference>
<feature type="domain" description="AMP-binding enzyme C-terminal" evidence="6">
    <location>
        <begin position="452"/>
        <end position="530"/>
    </location>
</feature>
<evidence type="ECO:0000256" key="1">
    <source>
        <dbReference type="ARBA" id="ARBA00006432"/>
    </source>
</evidence>
<reference evidence="7 8" key="1">
    <citation type="submission" date="2016-10" db="EMBL/GenBank/DDBJ databases">
        <authorList>
            <person name="de Groot N.N."/>
        </authorList>
    </citation>
    <scope>NUCLEOTIDE SEQUENCE [LARGE SCALE GENOMIC DNA]</scope>
    <source>
        <strain evidence="8">L7-484,KACC 16230,DSM 25025</strain>
    </source>
</reference>
<sequence>MTAGRIAFRAARGLLLDPAIAPREKRERFRWPEPQPFNWALDWFDGVLAADPETATRPALRIREARQGIETVLSFRDLSNRSSRVARLLVNLGLQRGDRLLVMLRNEPALWETQLACFKAGITVIPASPLLAPHELRDRLQRGQARCVVARQTLGAVLDEVGFRGRRLSPEREAPKGWRSLAEADGLDASFHPAHETAPDDPMLLYFTSGTTALPKLVLHTHRSYPVGSLSTMHWLGVQPGDIHLNVSSPGWAKHAWSSLFAPWSAGATVAVLEQERFEPGRLLATLDDMAVTTFCAPPTVWRHLVGHGLGVRPGRLREAVSSGEPLNAPVIEAVARAWGLRVRDGYGQTETTAMVGHVPGAVGAIGSMGRPLPGYPIVLLDADDREVTEGEVALRWTENRPGGLTASATLSGTGVYRTGDVARRNADGTLTFVGRVDDVFKSSDYRVSPFELESALVAHPAVREAAVVPMADALRLAVPQAFVLLENGHPASKETARLLFEHLQGRLSPYQRIRRITFVDDLPKTLSGKIRRRDLRVEGRGDEGSGFDEAAIAGRV</sequence>
<dbReference type="PANTHER" id="PTHR43605:SF10">
    <property type="entry name" value="ACYL-COA SYNTHETASE MEDIUM CHAIN FAMILY MEMBER 3"/>
    <property type="match status" value="1"/>
</dbReference>